<evidence type="ECO:0000313" key="3">
    <source>
        <dbReference type="Proteomes" id="UP001152795"/>
    </source>
</evidence>
<feature type="compositionally biased region" description="Basic and acidic residues" evidence="1">
    <location>
        <begin position="43"/>
        <end position="53"/>
    </location>
</feature>
<evidence type="ECO:0000256" key="1">
    <source>
        <dbReference type="SAM" id="MobiDB-lite"/>
    </source>
</evidence>
<dbReference type="EMBL" id="CACRXK020007622">
    <property type="protein sequence ID" value="CAB4012757.1"/>
    <property type="molecule type" value="Genomic_DNA"/>
</dbReference>
<feature type="compositionally biased region" description="Polar residues" evidence="1">
    <location>
        <begin position="31"/>
        <end position="41"/>
    </location>
</feature>
<gene>
    <name evidence="2" type="ORF">PACLA_8A072498</name>
</gene>
<keyword evidence="3" id="KW-1185">Reference proteome</keyword>
<reference evidence="2" key="1">
    <citation type="submission" date="2020-04" db="EMBL/GenBank/DDBJ databases">
        <authorList>
            <person name="Alioto T."/>
            <person name="Alioto T."/>
            <person name="Gomez Garrido J."/>
        </authorList>
    </citation>
    <scope>NUCLEOTIDE SEQUENCE</scope>
    <source>
        <strain evidence="2">A484AB</strain>
    </source>
</reference>
<feature type="region of interest" description="Disordered" evidence="1">
    <location>
        <begin position="31"/>
        <end position="58"/>
    </location>
</feature>
<dbReference type="OrthoDB" id="10579328at2759"/>
<accession>A0A7D9ELG5</accession>
<proteinExistence type="predicted"/>
<sequence>MAVAMNCSDIVDLFNKHSLSIDSSVVIAMQSGNTDSPTADQSEMAHDTERSRSTSDVSRPFVYKRSTCKEFPTAVVGDVGTCKNNRSVKNRDSSTYGWSMEVPGDMHAKGYLCEAAFKAMGVGGFHKVVNDVMKRPKPTKETFKKRKFQEQNLNRIKESVRDGSRAYGMAAVAEFHKSVDFPNSEDLLKSLHKFGDHNCIVLRNFKNWLSESAESSAKHKYNQQLFTLFGPLLEMFITAGKNGDGQL</sequence>
<organism evidence="2 3">
    <name type="scientific">Paramuricea clavata</name>
    <name type="common">Red gorgonian</name>
    <name type="synonym">Violescent sea-whip</name>
    <dbReference type="NCBI Taxonomy" id="317549"/>
    <lineage>
        <taxon>Eukaryota</taxon>
        <taxon>Metazoa</taxon>
        <taxon>Cnidaria</taxon>
        <taxon>Anthozoa</taxon>
        <taxon>Octocorallia</taxon>
        <taxon>Malacalcyonacea</taxon>
        <taxon>Plexauridae</taxon>
        <taxon>Paramuricea</taxon>
    </lineage>
</organism>
<comment type="caution">
    <text evidence="2">The sequence shown here is derived from an EMBL/GenBank/DDBJ whole genome shotgun (WGS) entry which is preliminary data.</text>
</comment>
<dbReference type="Proteomes" id="UP001152795">
    <property type="component" value="Unassembled WGS sequence"/>
</dbReference>
<dbReference type="AlphaFoldDB" id="A0A7D9ELG5"/>
<evidence type="ECO:0000313" key="2">
    <source>
        <dbReference type="EMBL" id="CAB4012757.1"/>
    </source>
</evidence>
<protein>
    <submittedName>
        <fullName evidence="2">Uncharacterized protein</fullName>
    </submittedName>
</protein>
<name>A0A7D9ELG5_PARCT</name>